<evidence type="ECO:0000313" key="2">
    <source>
        <dbReference type="Proteomes" id="UP000297654"/>
    </source>
</evidence>
<proteinExistence type="predicted"/>
<accession>A0A1H8LWZ7</accession>
<name>A0A1H8LWZ7_9MICO</name>
<comment type="caution">
    <text evidence="1">The sequence shown here is derived from an EMBL/GenBank/DDBJ whole genome shotgun (WGS) entry which is preliminary data.</text>
</comment>
<dbReference type="AlphaFoldDB" id="A0A1H8LWZ7"/>
<protein>
    <submittedName>
        <fullName evidence="1">Uncharacterized protein</fullName>
    </submittedName>
</protein>
<dbReference type="Proteomes" id="UP000297654">
    <property type="component" value="Unassembled WGS sequence"/>
</dbReference>
<dbReference type="EMBL" id="SOFF01000038">
    <property type="protein sequence ID" value="TFB86181.1"/>
    <property type="molecule type" value="Genomic_DNA"/>
</dbReference>
<gene>
    <name evidence="1" type="ORF">E3O10_14400</name>
</gene>
<dbReference type="RefSeq" id="WP_092112740.1">
    <property type="nucleotide sequence ID" value="NZ_FOCN01000033.1"/>
</dbReference>
<sequence length="97" mass="10305">MLGTEPLVHLVNTEPALIGAEFVPAMAKPIGPFSSIMFGTIDGHAVHLDFLTNPATDMCAVRLVSQEVDALPDRSAAPTFEDAIQGYPWAIAVDALE</sequence>
<evidence type="ECO:0000313" key="1">
    <source>
        <dbReference type="EMBL" id="TFB86181.1"/>
    </source>
</evidence>
<organism evidence="1 2">
    <name type="scientific">Cryobacterium luteum</name>
    <dbReference type="NCBI Taxonomy" id="1424661"/>
    <lineage>
        <taxon>Bacteria</taxon>
        <taxon>Bacillati</taxon>
        <taxon>Actinomycetota</taxon>
        <taxon>Actinomycetes</taxon>
        <taxon>Micrococcales</taxon>
        <taxon>Microbacteriaceae</taxon>
        <taxon>Cryobacterium</taxon>
    </lineage>
</organism>
<reference evidence="1 2" key="1">
    <citation type="submission" date="2019-03" db="EMBL/GenBank/DDBJ databases">
        <title>Genomics of glacier-inhabiting Cryobacterium strains.</title>
        <authorList>
            <person name="Liu Q."/>
            <person name="Xin Y.-H."/>
        </authorList>
    </citation>
    <scope>NUCLEOTIDE SEQUENCE [LARGE SCALE GENOMIC DNA]</scope>
    <source>
        <strain evidence="1 2">Hh15</strain>
    </source>
</reference>
<dbReference type="OrthoDB" id="4943146at2"/>
<keyword evidence="2" id="KW-1185">Reference proteome</keyword>